<dbReference type="KEGG" id="vg:29065101"/>
<reference evidence="1 2" key="1">
    <citation type="submission" date="2015-04" db="EMBL/GenBank/DDBJ databases">
        <title>Complete Genome Sequence of K. pneumoniae Bacteriophage PKP126.</title>
        <authorList>
            <person name="Lee J.-H."/>
            <person name="Park E.-A."/>
            <person name="Lee D.-H."/>
        </authorList>
    </citation>
    <scope>NUCLEOTIDE SEQUENCE [LARGE SCALE GENOMIC DNA]</scope>
</reference>
<sequence length="65" mass="7260">MNQFEYMHRAHKALAMLAFHLDMKVISVTIEAGSIEICGFVGDYSCTRTYAFSSLASLESQAYGF</sequence>
<dbReference type="GeneID" id="29065101"/>
<organism evidence="1 2">
    <name type="scientific">Klebsiella phage PKP126</name>
    <dbReference type="NCBI Taxonomy" id="1654927"/>
    <lineage>
        <taxon>Viruses</taxon>
        <taxon>Duplodnaviria</taxon>
        <taxon>Heunggongvirae</taxon>
        <taxon>Uroviricota</taxon>
        <taxon>Caudoviricetes</taxon>
        <taxon>Drexlerviridae</taxon>
        <taxon>Webervirus</taxon>
        <taxon>Webervirus PKP126</taxon>
    </lineage>
</organism>
<gene>
    <name evidence="1" type="ORF">PKP126_035</name>
</gene>
<evidence type="ECO:0000313" key="2">
    <source>
        <dbReference type="Proteomes" id="UP000203829"/>
    </source>
</evidence>
<keyword evidence="2" id="KW-1185">Reference proteome</keyword>
<dbReference type="RefSeq" id="YP_009284899.1">
    <property type="nucleotide sequence ID" value="NC_031053.1"/>
</dbReference>
<proteinExistence type="predicted"/>
<dbReference type="OrthoDB" id="35582at10239"/>
<name>A0A161C2J8_9CAUD</name>
<evidence type="ECO:0000313" key="1">
    <source>
        <dbReference type="EMBL" id="AKJ72971.1"/>
    </source>
</evidence>
<protein>
    <submittedName>
        <fullName evidence="1">Uncharacterized protein</fullName>
    </submittedName>
</protein>
<dbReference type="Proteomes" id="UP000203829">
    <property type="component" value="Segment"/>
</dbReference>
<accession>A0A161C2J8</accession>
<dbReference type="EMBL" id="KR269719">
    <property type="protein sequence ID" value="AKJ72971.1"/>
    <property type="molecule type" value="Genomic_DNA"/>
</dbReference>